<evidence type="ECO:0000313" key="2">
    <source>
        <dbReference type="Proteomes" id="UP001589654"/>
    </source>
</evidence>
<reference evidence="1 2" key="1">
    <citation type="submission" date="2024-09" db="EMBL/GenBank/DDBJ databases">
        <authorList>
            <person name="Sun Q."/>
            <person name="Mori K."/>
        </authorList>
    </citation>
    <scope>NUCLEOTIDE SEQUENCE [LARGE SCALE GENOMIC DNA]</scope>
    <source>
        <strain evidence="1 2">CECT 7682</strain>
    </source>
</reference>
<dbReference type="SUPFAM" id="SSF103084">
    <property type="entry name" value="Holliday junction resolvase RusA"/>
    <property type="match status" value="1"/>
</dbReference>
<dbReference type="EMBL" id="JBHMEW010000062">
    <property type="protein sequence ID" value="MFB9212637.1"/>
    <property type="molecule type" value="Genomic_DNA"/>
</dbReference>
<name>A0ABV5J754_9BACT</name>
<dbReference type="InterPro" id="IPR036614">
    <property type="entry name" value="RusA-like_sf"/>
</dbReference>
<protein>
    <submittedName>
        <fullName evidence="1">RusA family crossover junction endodeoxyribonuclease</fullName>
    </submittedName>
</protein>
<dbReference type="Gene3D" id="3.30.1330.70">
    <property type="entry name" value="Holliday junction resolvase RusA"/>
    <property type="match status" value="1"/>
</dbReference>
<dbReference type="Pfam" id="PF05866">
    <property type="entry name" value="RusA"/>
    <property type="match status" value="1"/>
</dbReference>
<dbReference type="InterPro" id="IPR008822">
    <property type="entry name" value="Endonuclease_RusA-like"/>
</dbReference>
<comment type="caution">
    <text evidence="1">The sequence shown here is derived from an EMBL/GenBank/DDBJ whole genome shotgun (WGS) entry which is preliminary data.</text>
</comment>
<accession>A0ABV5J754</accession>
<gene>
    <name evidence="1" type="ORF">ACFFUR_12545</name>
</gene>
<organism evidence="1 2">
    <name type="scientific">Echinicola jeungdonensis</name>
    <dbReference type="NCBI Taxonomy" id="709343"/>
    <lineage>
        <taxon>Bacteria</taxon>
        <taxon>Pseudomonadati</taxon>
        <taxon>Bacteroidota</taxon>
        <taxon>Cytophagia</taxon>
        <taxon>Cytophagales</taxon>
        <taxon>Cyclobacteriaceae</taxon>
        <taxon>Echinicola</taxon>
    </lineage>
</organism>
<dbReference type="Proteomes" id="UP001589654">
    <property type="component" value="Unassembled WGS sequence"/>
</dbReference>
<sequence>MDSLEADLEKVELGEVPSPFGEIQFELELEPISQGASSKQKAKLRTAIKKVCSKYQFLLSGDVQVEIQWLVHQQYRYEYHKAPDIDNIIKPLLDSLCGNSGLLIDDTQVQYIGSHWIDWTKREHKLIVTIKYAPDDYVFKSDLVLVEVDKKLCLPFNIQTSKEANIIILNHWKTMIDQRNQFDEMGMDYYSSRMILPIQRFFHKNKLNDYPVFTVDDLIEKIKTTT</sequence>
<dbReference type="RefSeq" id="WP_290249298.1">
    <property type="nucleotide sequence ID" value="NZ_JAUFQT010000002.1"/>
</dbReference>
<keyword evidence="2" id="KW-1185">Reference proteome</keyword>
<proteinExistence type="predicted"/>
<evidence type="ECO:0000313" key="1">
    <source>
        <dbReference type="EMBL" id="MFB9212637.1"/>
    </source>
</evidence>